<evidence type="ECO:0000256" key="1">
    <source>
        <dbReference type="ARBA" id="ARBA00004571"/>
    </source>
</evidence>
<proteinExistence type="inferred from homology"/>
<dbReference type="SUPFAM" id="SSF56935">
    <property type="entry name" value="Porins"/>
    <property type="match status" value="1"/>
</dbReference>
<dbReference type="InterPro" id="IPR037066">
    <property type="entry name" value="Plug_dom_sf"/>
</dbReference>
<dbReference type="Proteomes" id="UP001144372">
    <property type="component" value="Unassembled WGS sequence"/>
</dbReference>
<dbReference type="Gene3D" id="2.40.170.20">
    <property type="entry name" value="TonB-dependent receptor, beta-barrel domain"/>
    <property type="match status" value="1"/>
</dbReference>
<sequence length="724" mass="81800">MRGSLCFLVSLFLLLWSGAAAGAEEIYELDQITVKVKKTETELNISPEGNTEDIPVAEKEKPVVSTIPDVLDKTEGVDVQRRSILTPKNSQVRLRGFDESRYNVMLDGRLLNGTGVMGGFYVDWTSIPLLEWEQVEVGKGAYSAKYGNTLGGTINLVPKRPDEELDASASAGLKRYGTFGTADYAAIRYGHFGGVVTVGYDTTDGNLRNSEAERQNYSGTLYYYPGGDGELRAAFRYVNGEFNLPVNNWKGTPWYDPAYPESSGSMLIGPGVRFPYGDTFGDGSYYTKERFETEIAYRQTLFDFDTETIVYYNYEDRKDVFTSMNLDETVLTRDASPDLSWGWSSRFKRTLGSHLVGFGGEGHYLGYDGTTNTFIRDFYFFSPISDGNDEHDASRWHGVYLDDTWKLFDKLDLYGGLRLDNYFADQNVDAVSSYQYGYPAGYEKVHAKFDETTVLPKFGAVYRPVEPLSLYGRIGRATRFPNNPELYWYYGGYRPEVDPNSNVRRSDLTYEDALQFEGGASYRFSDNFTSWLTYYDYQVDDYIRWIWGYMPGSLVYNIDEVRLQGVELAAEGRIWKNFFGFANFTYQHTQKEGDVLDGSNDLSDELSELPEYKANWGIKYQRADGALASVAFRYVGPTGVLVVNGENYASGVPLSSAVELEHLGGFVTMDLLFRYPVIQYAVGKKQVVGLLSVGVENLFDKKYVEEYYFPAPGRSFNVALEAKF</sequence>
<comment type="subcellular location">
    <subcellularLocation>
        <location evidence="1 10">Cell outer membrane</location>
        <topology evidence="1 10">Multi-pass membrane protein</topology>
    </subcellularLocation>
</comment>
<keyword evidence="7 10" id="KW-0472">Membrane</keyword>
<dbReference type="PROSITE" id="PS52016">
    <property type="entry name" value="TONB_DEPENDENT_REC_3"/>
    <property type="match status" value="1"/>
</dbReference>
<dbReference type="Pfam" id="PF00593">
    <property type="entry name" value="TonB_dep_Rec_b-barrel"/>
    <property type="match status" value="1"/>
</dbReference>
<evidence type="ECO:0000256" key="2">
    <source>
        <dbReference type="ARBA" id="ARBA00022448"/>
    </source>
</evidence>
<evidence type="ECO:0000256" key="5">
    <source>
        <dbReference type="ARBA" id="ARBA00022729"/>
    </source>
</evidence>
<comment type="caution">
    <text evidence="15">The sequence shown here is derived from an EMBL/GenBank/DDBJ whole genome shotgun (WGS) entry which is preliminary data.</text>
</comment>
<dbReference type="Pfam" id="PF07715">
    <property type="entry name" value="Plug"/>
    <property type="match status" value="1"/>
</dbReference>
<feature type="domain" description="TonB-dependent receptor plug" evidence="14">
    <location>
        <begin position="54"/>
        <end position="153"/>
    </location>
</feature>
<dbReference type="InterPro" id="IPR012910">
    <property type="entry name" value="Plug_dom"/>
</dbReference>
<dbReference type="InterPro" id="IPR000531">
    <property type="entry name" value="Beta-barrel_TonB"/>
</dbReference>
<dbReference type="CDD" id="cd01347">
    <property type="entry name" value="ligand_gated_channel"/>
    <property type="match status" value="1"/>
</dbReference>
<dbReference type="EMBL" id="BSDR01000001">
    <property type="protein sequence ID" value="GLI35468.1"/>
    <property type="molecule type" value="Genomic_DNA"/>
</dbReference>
<keyword evidence="9 10" id="KW-0998">Cell outer membrane</keyword>
<dbReference type="Gene3D" id="2.170.130.10">
    <property type="entry name" value="TonB-dependent receptor, plug domain"/>
    <property type="match status" value="1"/>
</dbReference>
<feature type="domain" description="TonB-dependent receptor-like beta-barrel" evidence="13">
    <location>
        <begin position="238"/>
        <end position="698"/>
    </location>
</feature>
<dbReference type="GO" id="GO:0015344">
    <property type="term" value="F:siderophore uptake transmembrane transporter activity"/>
    <property type="evidence" value="ECO:0007669"/>
    <property type="project" value="TreeGrafter"/>
</dbReference>
<evidence type="ECO:0000256" key="11">
    <source>
        <dbReference type="RuleBase" id="RU003357"/>
    </source>
</evidence>
<organism evidence="15 16">
    <name type="scientific">Desulforhabdus amnigena</name>
    <dbReference type="NCBI Taxonomy" id="40218"/>
    <lineage>
        <taxon>Bacteria</taxon>
        <taxon>Pseudomonadati</taxon>
        <taxon>Thermodesulfobacteriota</taxon>
        <taxon>Syntrophobacteria</taxon>
        <taxon>Syntrophobacterales</taxon>
        <taxon>Syntrophobacteraceae</taxon>
        <taxon>Desulforhabdus</taxon>
    </lineage>
</organism>
<evidence type="ECO:0000259" key="13">
    <source>
        <dbReference type="Pfam" id="PF00593"/>
    </source>
</evidence>
<evidence type="ECO:0000256" key="6">
    <source>
        <dbReference type="ARBA" id="ARBA00023077"/>
    </source>
</evidence>
<dbReference type="GO" id="GO:0009279">
    <property type="term" value="C:cell outer membrane"/>
    <property type="evidence" value="ECO:0007669"/>
    <property type="project" value="UniProtKB-SubCell"/>
</dbReference>
<evidence type="ECO:0000256" key="7">
    <source>
        <dbReference type="ARBA" id="ARBA00023136"/>
    </source>
</evidence>
<evidence type="ECO:0000256" key="12">
    <source>
        <dbReference type="SAM" id="SignalP"/>
    </source>
</evidence>
<accession>A0A9W6FV84</accession>
<evidence type="ECO:0000256" key="9">
    <source>
        <dbReference type="ARBA" id="ARBA00023237"/>
    </source>
</evidence>
<evidence type="ECO:0000259" key="14">
    <source>
        <dbReference type="Pfam" id="PF07715"/>
    </source>
</evidence>
<keyword evidence="8" id="KW-0675">Receptor</keyword>
<dbReference type="PANTHER" id="PTHR30069">
    <property type="entry name" value="TONB-DEPENDENT OUTER MEMBRANE RECEPTOR"/>
    <property type="match status" value="1"/>
</dbReference>
<gene>
    <name evidence="15" type="primary">oprC</name>
    <name evidence="15" type="ORF">DAMNIGENAA_29010</name>
</gene>
<feature type="chain" id="PRO_5040740618" evidence="12">
    <location>
        <begin position="23"/>
        <end position="724"/>
    </location>
</feature>
<dbReference type="PROSITE" id="PS01156">
    <property type="entry name" value="TONB_DEPENDENT_REC_2"/>
    <property type="match status" value="1"/>
</dbReference>
<name>A0A9W6FV84_9BACT</name>
<keyword evidence="2 10" id="KW-0813">Transport</keyword>
<evidence type="ECO:0000256" key="8">
    <source>
        <dbReference type="ARBA" id="ARBA00023170"/>
    </source>
</evidence>
<evidence type="ECO:0000313" key="15">
    <source>
        <dbReference type="EMBL" id="GLI35468.1"/>
    </source>
</evidence>
<dbReference type="InterPro" id="IPR039426">
    <property type="entry name" value="TonB-dep_rcpt-like"/>
</dbReference>
<dbReference type="AlphaFoldDB" id="A0A9W6FV84"/>
<keyword evidence="16" id="KW-1185">Reference proteome</keyword>
<comment type="similarity">
    <text evidence="10 11">Belongs to the TonB-dependent receptor family.</text>
</comment>
<reference evidence="15" key="1">
    <citation type="submission" date="2022-12" db="EMBL/GenBank/DDBJ databases">
        <title>Reference genome sequencing for broad-spectrum identification of bacterial and archaeal isolates by mass spectrometry.</title>
        <authorList>
            <person name="Sekiguchi Y."/>
            <person name="Tourlousse D.M."/>
        </authorList>
    </citation>
    <scope>NUCLEOTIDE SEQUENCE</scope>
    <source>
        <strain evidence="15">ASRB1</strain>
    </source>
</reference>
<dbReference type="PANTHER" id="PTHR30069:SF29">
    <property type="entry name" value="HEMOGLOBIN AND HEMOGLOBIN-HAPTOGLOBIN-BINDING PROTEIN 1-RELATED"/>
    <property type="match status" value="1"/>
</dbReference>
<dbReference type="InterPro" id="IPR036942">
    <property type="entry name" value="Beta-barrel_TonB_sf"/>
</dbReference>
<evidence type="ECO:0000313" key="16">
    <source>
        <dbReference type="Proteomes" id="UP001144372"/>
    </source>
</evidence>
<keyword evidence="6 11" id="KW-0798">TonB box</keyword>
<dbReference type="GO" id="GO:0044718">
    <property type="term" value="P:siderophore transmembrane transport"/>
    <property type="evidence" value="ECO:0007669"/>
    <property type="project" value="TreeGrafter"/>
</dbReference>
<keyword evidence="4 10" id="KW-0812">Transmembrane</keyword>
<keyword evidence="5 12" id="KW-0732">Signal</keyword>
<dbReference type="InterPro" id="IPR010917">
    <property type="entry name" value="TonB_rcpt_CS"/>
</dbReference>
<evidence type="ECO:0000256" key="4">
    <source>
        <dbReference type="ARBA" id="ARBA00022692"/>
    </source>
</evidence>
<feature type="signal peptide" evidence="12">
    <location>
        <begin position="1"/>
        <end position="22"/>
    </location>
</feature>
<evidence type="ECO:0000256" key="10">
    <source>
        <dbReference type="PROSITE-ProRule" id="PRU01360"/>
    </source>
</evidence>
<keyword evidence="3 10" id="KW-1134">Transmembrane beta strand</keyword>
<evidence type="ECO:0000256" key="3">
    <source>
        <dbReference type="ARBA" id="ARBA00022452"/>
    </source>
</evidence>
<protein>
    <submittedName>
        <fullName evidence="15">Copper transporter porin</fullName>
    </submittedName>
</protein>